<dbReference type="SMART" id="SM00220">
    <property type="entry name" value="S_TKc"/>
    <property type="match status" value="1"/>
</dbReference>
<name>A0ABR1F4R2_9ASCO</name>
<keyword evidence="4 7" id="KW-0547">Nucleotide-binding</keyword>
<evidence type="ECO:0000256" key="5">
    <source>
        <dbReference type="ARBA" id="ARBA00022777"/>
    </source>
</evidence>
<feature type="region of interest" description="Disordered" evidence="9">
    <location>
        <begin position="427"/>
        <end position="462"/>
    </location>
</feature>
<evidence type="ECO:0000256" key="6">
    <source>
        <dbReference type="ARBA" id="ARBA00022840"/>
    </source>
</evidence>
<comment type="catalytic activity">
    <reaction evidence="8">
        <text>L-threonyl-[protein] + ATP = O-phospho-L-threonyl-[protein] + ADP + H(+)</text>
        <dbReference type="Rhea" id="RHEA:46608"/>
        <dbReference type="Rhea" id="RHEA-COMP:11060"/>
        <dbReference type="Rhea" id="RHEA-COMP:11605"/>
        <dbReference type="ChEBI" id="CHEBI:15378"/>
        <dbReference type="ChEBI" id="CHEBI:30013"/>
        <dbReference type="ChEBI" id="CHEBI:30616"/>
        <dbReference type="ChEBI" id="CHEBI:61977"/>
        <dbReference type="ChEBI" id="CHEBI:456216"/>
        <dbReference type="EC" id="2.7.11.21"/>
    </reaction>
</comment>
<keyword evidence="13" id="KW-1185">Reference proteome</keyword>
<gene>
    <name evidence="12" type="ORF">BZA70DRAFT_199880</name>
</gene>
<dbReference type="InterPro" id="IPR036947">
    <property type="entry name" value="POLO_box_dom_sf"/>
</dbReference>
<proteinExistence type="inferred from homology"/>
<dbReference type="PANTHER" id="PTHR24345:SF0">
    <property type="entry name" value="CELL CYCLE SERINE_THREONINE-PROTEIN KINASE CDC5_MSD2"/>
    <property type="match status" value="1"/>
</dbReference>
<dbReference type="GO" id="GO:0016301">
    <property type="term" value="F:kinase activity"/>
    <property type="evidence" value="ECO:0007669"/>
    <property type="project" value="UniProtKB-KW"/>
</dbReference>
<comment type="similarity">
    <text evidence="8">Belongs to the protein kinase superfamily. Ser/Thr protein kinase family. CDC5/Polo subfamily.</text>
</comment>
<dbReference type="EMBL" id="JBBJBU010000009">
    <property type="protein sequence ID" value="KAK7204078.1"/>
    <property type="molecule type" value="Genomic_DNA"/>
</dbReference>
<evidence type="ECO:0000256" key="7">
    <source>
        <dbReference type="PROSITE-ProRule" id="PRU10141"/>
    </source>
</evidence>
<evidence type="ECO:0000259" key="11">
    <source>
        <dbReference type="PROSITE" id="PS50078"/>
    </source>
</evidence>
<dbReference type="InterPro" id="IPR033695">
    <property type="entry name" value="POLO_box_2"/>
</dbReference>
<dbReference type="Gene3D" id="3.30.1120.30">
    <property type="entry name" value="POLO box domain"/>
    <property type="match status" value="2"/>
</dbReference>
<dbReference type="Proteomes" id="UP001498771">
    <property type="component" value="Unassembled WGS sequence"/>
</dbReference>
<evidence type="ECO:0000313" key="13">
    <source>
        <dbReference type="Proteomes" id="UP001498771"/>
    </source>
</evidence>
<keyword evidence="6 7" id="KW-0067">ATP-binding</keyword>
<evidence type="ECO:0000256" key="3">
    <source>
        <dbReference type="ARBA" id="ARBA00022737"/>
    </source>
</evidence>
<keyword evidence="3" id="KW-0677">Repeat</keyword>
<dbReference type="SUPFAM" id="SSF56112">
    <property type="entry name" value="Protein kinase-like (PK-like)"/>
    <property type="match status" value="1"/>
</dbReference>
<dbReference type="Pfam" id="PF00659">
    <property type="entry name" value="POLO_box"/>
    <property type="match status" value="2"/>
</dbReference>
<accession>A0ABR1F4R2</accession>
<protein>
    <recommendedName>
        <fullName evidence="8">Serine/threonine-protein kinase</fullName>
        <ecNumber evidence="8">2.7.11.21</ecNumber>
    </recommendedName>
</protein>
<dbReference type="Pfam" id="PF00069">
    <property type="entry name" value="Pkinase"/>
    <property type="match status" value="1"/>
</dbReference>
<evidence type="ECO:0000313" key="12">
    <source>
        <dbReference type="EMBL" id="KAK7204078.1"/>
    </source>
</evidence>
<keyword evidence="5 8" id="KW-0418">Kinase</keyword>
<dbReference type="InterPro" id="IPR008271">
    <property type="entry name" value="Ser/Thr_kinase_AS"/>
</dbReference>
<reference evidence="12 13" key="1">
    <citation type="submission" date="2024-03" db="EMBL/GenBank/DDBJ databases">
        <title>Genome-scale model development and genomic sequencing of the oleaginous clade Lipomyces.</title>
        <authorList>
            <consortium name="Lawrence Berkeley National Laboratory"/>
            <person name="Czajka J.J."/>
            <person name="Han Y."/>
            <person name="Kim J."/>
            <person name="Mondo S.J."/>
            <person name="Hofstad B.A."/>
            <person name="Robles A."/>
            <person name="Haridas S."/>
            <person name="Riley R."/>
            <person name="LaButti K."/>
            <person name="Pangilinan J."/>
            <person name="Andreopoulos W."/>
            <person name="Lipzen A."/>
            <person name="Yan J."/>
            <person name="Wang M."/>
            <person name="Ng V."/>
            <person name="Grigoriev I.V."/>
            <person name="Spatafora J.W."/>
            <person name="Magnuson J.K."/>
            <person name="Baker S.E."/>
            <person name="Pomraning K.R."/>
        </authorList>
    </citation>
    <scope>NUCLEOTIDE SEQUENCE [LARGE SCALE GENOMIC DNA]</scope>
    <source>
        <strain evidence="12 13">Phaff 52-87</strain>
    </source>
</reference>
<dbReference type="CDD" id="cd13118">
    <property type="entry name" value="POLO_box_1"/>
    <property type="match status" value="1"/>
</dbReference>
<evidence type="ECO:0000256" key="1">
    <source>
        <dbReference type="ARBA" id="ARBA00022527"/>
    </source>
</evidence>
<dbReference type="PROSITE" id="PS50011">
    <property type="entry name" value="PROTEIN_KINASE_DOM"/>
    <property type="match status" value="1"/>
</dbReference>
<sequence length="726" mass="81899">MEVLEDQIMQDVQPPERVQAEAPPAEKPSSKPKEKPSSLCKTPPSLIRSKNNGAEFHRGMLLGEGGFARCFEVEDENGGVYAAKTVAKASLTSTKTRNKLLGEIKVHKSMDHPNIVKFVECFEDNQNVYILLEMCSNKTLMDMHRRRKRFTEPEARYFMIQILGAVKYMHSRRVIHRDLKLGNIFLDENMHVKIGDFGLAALLLSDNERKKTICGTPNYIAPEVLFGKQDGHSLEVDIWSVGIILYAMLCGKPPFQSKEVNMIYRKIKAHEYQFPDGVDISPEAKDLIQALLSKDPKARPSLDEIVDHPFFYKETPSYLPVTCLEGVPHWKNLTPSISRRNFHKLATAAGIGPGTQSASVGDPVTVKDVIQTAAPAVVDQSKLSNILPECLSPKVSNTNLRNIVTSTAQEKFSKASVRSARSLKPLSDLPINKSRGNEYPPLGRARRVTENDGSPPSKKAALSMRDSEARELGAIHQQRKEASLSPVDHLLEVLTNVNRALEGKPERESAWDGKLVYIGQWVDYSNKYGMGYQLSDGCSGVYFNDGATLVLDAEVRYLEYISDSSNPAARREQYPYTNMESLPADLKKKARLMNHFREYMLANLYISEQGTHRFTPGDQVSFLFDYARTKHATMFRLSSGEIQFNFTDHYKLILADRGKVVRFMDPSRNAIVMSTSQLVHRARKMKSHQQQGLSEGHEEKILDRMDFITTTLQSWYDLAKSRHQAQ</sequence>
<dbReference type="PANTHER" id="PTHR24345">
    <property type="entry name" value="SERINE/THREONINE-PROTEIN KINASE PLK"/>
    <property type="match status" value="1"/>
</dbReference>
<dbReference type="SUPFAM" id="SSF82615">
    <property type="entry name" value="Polo-box domain"/>
    <property type="match status" value="2"/>
</dbReference>
<keyword evidence="2 8" id="KW-0808">Transferase</keyword>
<feature type="region of interest" description="Disordered" evidence="9">
    <location>
        <begin position="1"/>
        <end position="52"/>
    </location>
</feature>
<dbReference type="EC" id="2.7.11.21" evidence="8"/>
<dbReference type="InterPro" id="IPR011009">
    <property type="entry name" value="Kinase-like_dom_sf"/>
</dbReference>
<evidence type="ECO:0000256" key="4">
    <source>
        <dbReference type="ARBA" id="ARBA00022741"/>
    </source>
</evidence>
<dbReference type="Gene3D" id="3.30.200.20">
    <property type="entry name" value="Phosphorylase Kinase, domain 1"/>
    <property type="match status" value="1"/>
</dbReference>
<dbReference type="Gene3D" id="1.10.510.10">
    <property type="entry name" value="Transferase(Phosphotransferase) domain 1"/>
    <property type="match status" value="1"/>
</dbReference>
<feature type="domain" description="Protein kinase" evidence="10">
    <location>
        <begin position="56"/>
        <end position="311"/>
    </location>
</feature>
<feature type="domain" description="POLO box" evidence="11">
    <location>
        <begin position="619"/>
        <end position="717"/>
    </location>
</feature>
<dbReference type="PROSITE" id="PS00108">
    <property type="entry name" value="PROTEIN_KINASE_ST"/>
    <property type="match status" value="1"/>
</dbReference>
<dbReference type="InterPro" id="IPR033701">
    <property type="entry name" value="POLO_box_1"/>
</dbReference>
<feature type="binding site" evidence="7">
    <location>
        <position position="88"/>
    </location>
    <ligand>
        <name>ATP</name>
        <dbReference type="ChEBI" id="CHEBI:30616"/>
    </ligand>
</feature>
<dbReference type="CDD" id="cd14099">
    <property type="entry name" value="STKc_PLK"/>
    <property type="match status" value="1"/>
</dbReference>
<feature type="domain" description="POLO box" evidence="11">
    <location>
        <begin position="517"/>
        <end position="602"/>
    </location>
</feature>
<dbReference type="CDD" id="cd13117">
    <property type="entry name" value="POLO_box_2"/>
    <property type="match status" value="1"/>
</dbReference>
<evidence type="ECO:0000256" key="9">
    <source>
        <dbReference type="SAM" id="MobiDB-lite"/>
    </source>
</evidence>
<dbReference type="InterPro" id="IPR000959">
    <property type="entry name" value="POLO_box_dom"/>
</dbReference>
<organism evidence="12 13">
    <name type="scientific">Myxozyma melibiosi</name>
    <dbReference type="NCBI Taxonomy" id="54550"/>
    <lineage>
        <taxon>Eukaryota</taxon>
        <taxon>Fungi</taxon>
        <taxon>Dikarya</taxon>
        <taxon>Ascomycota</taxon>
        <taxon>Saccharomycotina</taxon>
        <taxon>Lipomycetes</taxon>
        <taxon>Lipomycetales</taxon>
        <taxon>Lipomycetaceae</taxon>
        <taxon>Myxozyma</taxon>
    </lineage>
</organism>
<evidence type="ECO:0000256" key="8">
    <source>
        <dbReference type="RuleBase" id="RU361162"/>
    </source>
</evidence>
<comment type="caution">
    <text evidence="12">The sequence shown here is derived from an EMBL/GenBank/DDBJ whole genome shotgun (WGS) entry which is preliminary data.</text>
</comment>
<evidence type="ECO:0000256" key="2">
    <source>
        <dbReference type="ARBA" id="ARBA00022679"/>
    </source>
</evidence>
<dbReference type="RefSeq" id="XP_064767111.1">
    <property type="nucleotide sequence ID" value="XM_064910119.1"/>
</dbReference>
<keyword evidence="1 8" id="KW-0723">Serine/threonine-protein kinase</keyword>
<dbReference type="PROSITE" id="PS00107">
    <property type="entry name" value="PROTEIN_KINASE_ATP"/>
    <property type="match status" value="1"/>
</dbReference>
<evidence type="ECO:0000259" key="10">
    <source>
        <dbReference type="PROSITE" id="PS50011"/>
    </source>
</evidence>
<dbReference type="GeneID" id="90035631"/>
<dbReference type="InterPro" id="IPR000719">
    <property type="entry name" value="Prot_kinase_dom"/>
</dbReference>
<dbReference type="PROSITE" id="PS50078">
    <property type="entry name" value="POLO_BOX"/>
    <property type="match status" value="2"/>
</dbReference>
<dbReference type="InterPro" id="IPR017441">
    <property type="entry name" value="Protein_kinase_ATP_BS"/>
</dbReference>